<proteinExistence type="predicted"/>
<evidence type="ECO:0000313" key="3">
    <source>
        <dbReference type="Proteomes" id="UP000472971"/>
    </source>
</evidence>
<evidence type="ECO:0000313" key="1">
    <source>
        <dbReference type="EMBL" id="MBA4538820.1"/>
    </source>
</evidence>
<dbReference type="EMBL" id="JACEIO010000087">
    <property type="protein sequence ID" value="MBA4538820.1"/>
    <property type="molecule type" value="Genomic_DNA"/>
</dbReference>
<organism evidence="2 3">
    <name type="scientific">Bacillus aquiflavi</name>
    <dbReference type="NCBI Taxonomy" id="2672567"/>
    <lineage>
        <taxon>Bacteria</taxon>
        <taxon>Bacillati</taxon>
        <taxon>Bacillota</taxon>
        <taxon>Bacilli</taxon>
        <taxon>Bacillales</taxon>
        <taxon>Bacillaceae</taxon>
        <taxon>Bacillus</taxon>
    </lineage>
</organism>
<sequence length="50" mass="5836">MKQKRLRLMICILLLACTLLFFYRYDTSKVTYVKGFPTKDSPALSEFLGD</sequence>
<accession>A0A6B3VYI5</accession>
<evidence type="ECO:0000313" key="4">
    <source>
        <dbReference type="Proteomes" id="UP000570010"/>
    </source>
</evidence>
<evidence type="ECO:0000313" key="2">
    <source>
        <dbReference type="EMBL" id="NEY83179.1"/>
    </source>
</evidence>
<dbReference type="AlphaFoldDB" id="A0A6B3VYI5"/>
<reference evidence="1 4" key="2">
    <citation type="submission" date="2020-07" db="EMBL/GenBank/DDBJ databases">
        <authorList>
            <person name="Feng H."/>
        </authorList>
    </citation>
    <scope>NUCLEOTIDE SEQUENCE [LARGE SCALE GENOMIC DNA]</scope>
    <source>
        <strain evidence="4">s-12</strain>
        <strain evidence="1">S-12</strain>
    </source>
</reference>
<dbReference type="Proteomes" id="UP000472971">
    <property type="component" value="Unassembled WGS sequence"/>
</dbReference>
<reference evidence="2 3" key="1">
    <citation type="submission" date="2020-02" db="EMBL/GenBank/DDBJ databases">
        <title>Bacillus aquiflavi sp. nov., isolated from yellow water of strong flavor Chinese baijiu in Yibin region of China.</title>
        <authorList>
            <person name="Xie J."/>
        </authorList>
    </citation>
    <scope>NUCLEOTIDE SEQUENCE [LARGE SCALE GENOMIC DNA]</scope>
    <source>
        <strain evidence="2 3">3H-10</strain>
    </source>
</reference>
<dbReference type="RefSeq" id="WP_163243580.1">
    <property type="nucleotide sequence ID" value="NZ_CP082780.1"/>
</dbReference>
<dbReference type="EMBL" id="JAAIWN010000091">
    <property type="protein sequence ID" value="NEY83179.1"/>
    <property type="molecule type" value="Genomic_DNA"/>
</dbReference>
<protein>
    <submittedName>
        <fullName evidence="2">Uncharacterized protein</fullName>
    </submittedName>
</protein>
<gene>
    <name evidence="2" type="ORF">G4D64_17190</name>
    <name evidence="1" type="ORF">H1Z61_17240</name>
</gene>
<comment type="caution">
    <text evidence="2">The sequence shown here is derived from an EMBL/GenBank/DDBJ whole genome shotgun (WGS) entry which is preliminary data.</text>
</comment>
<keyword evidence="3" id="KW-1185">Reference proteome</keyword>
<name>A0A6B3VYI5_9BACI</name>
<dbReference type="Proteomes" id="UP000570010">
    <property type="component" value="Unassembled WGS sequence"/>
</dbReference>